<dbReference type="Proteomes" id="UP001420932">
    <property type="component" value="Unassembled WGS sequence"/>
</dbReference>
<reference evidence="2 3" key="1">
    <citation type="submission" date="2024-01" db="EMBL/GenBank/DDBJ databases">
        <title>Genome assemblies of Stephania.</title>
        <authorList>
            <person name="Yang L."/>
        </authorList>
    </citation>
    <scope>NUCLEOTIDE SEQUENCE [LARGE SCALE GENOMIC DNA]</scope>
    <source>
        <strain evidence="2">YNDBR</strain>
        <tissue evidence="2">Leaf</tissue>
    </source>
</reference>
<keyword evidence="3" id="KW-1185">Reference proteome</keyword>
<evidence type="ECO:0000313" key="2">
    <source>
        <dbReference type="EMBL" id="KAK9135484.1"/>
    </source>
</evidence>
<proteinExistence type="predicted"/>
<protein>
    <submittedName>
        <fullName evidence="2">Uncharacterized protein</fullName>
    </submittedName>
</protein>
<feature type="compositionally biased region" description="Basic and acidic residues" evidence="1">
    <location>
        <begin position="35"/>
        <end position="46"/>
    </location>
</feature>
<evidence type="ECO:0000256" key="1">
    <source>
        <dbReference type="SAM" id="MobiDB-lite"/>
    </source>
</evidence>
<sequence>MILNGATSHPPSSRLLIILGISTLFDLSKTKETKPFPDYTRGEHSPHNWARTKG</sequence>
<gene>
    <name evidence="2" type="ORF">Syun_014814</name>
</gene>
<dbReference type="EMBL" id="JBBNAF010000006">
    <property type="protein sequence ID" value="KAK9135484.1"/>
    <property type="molecule type" value="Genomic_DNA"/>
</dbReference>
<name>A0AAP0JKI5_9MAGN</name>
<feature type="region of interest" description="Disordered" evidence="1">
    <location>
        <begin position="35"/>
        <end position="54"/>
    </location>
</feature>
<dbReference type="AlphaFoldDB" id="A0AAP0JKI5"/>
<accession>A0AAP0JKI5</accession>
<evidence type="ECO:0000313" key="3">
    <source>
        <dbReference type="Proteomes" id="UP001420932"/>
    </source>
</evidence>
<organism evidence="2 3">
    <name type="scientific">Stephania yunnanensis</name>
    <dbReference type="NCBI Taxonomy" id="152371"/>
    <lineage>
        <taxon>Eukaryota</taxon>
        <taxon>Viridiplantae</taxon>
        <taxon>Streptophyta</taxon>
        <taxon>Embryophyta</taxon>
        <taxon>Tracheophyta</taxon>
        <taxon>Spermatophyta</taxon>
        <taxon>Magnoliopsida</taxon>
        <taxon>Ranunculales</taxon>
        <taxon>Menispermaceae</taxon>
        <taxon>Menispermoideae</taxon>
        <taxon>Cissampelideae</taxon>
        <taxon>Stephania</taxon>
    </lineage>
</organism>
<comment type="caution">
    <text evidence="2">The sequence shown here is derived from an EMBL/GenBank/DDBJ whole genome shotgun (WGS) entry which is preliminary data.</text>
</comment>